<reference evidence="15" key="1">
    <citation type="submission" date="2023-06" db="EMBL/GenBank/DDBJ databases">
        <title>Genomic analysis of the entomopathogenic nematode Steinernema hermaphroditum.</title>
        <authorList>
            <person name="Schwarz E.M."/>
            <person name="Heppert J.K."/>
            <person name="Baniya A."/>
            <person name="Schwartz H.T."/>
            <person name="Tan C.-H."/>
            <person name="Antoshechkin I."/>
            <person name="Sternberg P.W."/>
            <person name="Goodrich-Blair H."/>
            <person name="Dillman A.R."/>
        </authorList>
    </citation>
    <scope>NUCLEOTIDE SEQUENCE</scope>
    <source>
        <strain evidence="15">PS9179</strain>
        <tissue evidence="15">Whole animal</tissue>
    </source>
</reference>
<evidence type="ECO:0000256" key="11">
    <source>
        <dbReference type="SAM" id="MobiDB-lite"/>
    </source>
</evidence>
<dbReference type="AlphaFoldDB" id="A0AA39HGL7"/>
<dbReference type="PANTHER" id="PTHR11566:SF212">
    <property type="entry name" value="DYNAMIN"/>
    <property type="match status" value="1"/>
</dbReference>
<dbReference type="InterPro" id="IPR019762">
    <property type="entry name" value="Dynamin_GTPase_CS"/>
</dbReference>
<dbReference type="PROSITE" id="PS51718">
    <property type="entry name" value="G_DYNAMIN_2"/>
    <property type="match status" value="1"/>
</dbReference>
<evidence type="ECO:0000256" key="4">
    <source>
        <dbReference type="ARBA" id="ARBA00022741"/>
    </source>
</evidence>
<dbReference type="InterPro" id="IPR045063">
    <property type="entry name" value="Dynamin_N"/>
</dbReference>
<dbReference type="GO" id="GO:0008017">
    <property type="term" value="F:microtubule binding"/>
    <property type="evidence" value="ECO:0007669"/>
    <property type="project" value="TreeGrafter"/>
</dbReference>
<dbReference type="Pfam" id="PF02212">
    <property type="entry name" value="GED"/>
    <property type="match status" value="1"/>
</dbReference>
<dbReference type="InterPro" id="IPR000375">
    <property type="entry name" value="Dynamin_stalk"/>
</dbReference>
<evidence type="ECO:0000313" key="15">
    <source>
        <dbReference type="EMBL" id="KAK0405473.1"/>
    </source>
</evidence>
<dbReference type="SUPFAM" id="SSF52540">
    <property type="entry name" value="P-loop containing nucleoside triphosphate hydrolases"/>
    <property type="match status" value="1"/>
</dbReference>
<dbReference type="InterPro" id="IPR003130">
    <property type="entry name" value="GED"/>
</dbReference>
<feature type="domain" description="Dynamin-type G" evidence="14">
    <location>
        <begin position="538"/>
        <end position="805"/>
    </location>
</feature>
<evidence type="ECO:0000313" key="16">
    <source>
        <dbReference type="Proteomes" id="UP001175271"/>
    </source>
</evidence>
<dbReference type="PROSITE" id="PS50966">
    <property type="entry name" value="ZF_SWIM"/>
    <property type="match status" value="1"/>
</dbReference>
<keyword evidence="5" id="KW-0378">Hydrolase</keyword>
<proteinExistence type="inferred from homology"/>
<dbReference type="CDD" id="cd08771">
    <property type="entry name" value="DLP_1"/>
    <property type="match status" value="1"/>
</dbReference>
<dbReference type="FunFam" id="3.40.50.300:FF:000045">
    <property type="entry name" value="dynamin-1 isoform X2"/>
    <property type="match status" value="1"/>
</dbReference>
<dbReference type="PROSITE" id="PS00410">
    <property type="entry name" value="G_DYNAMIN_1"/>
    <property type="match status" value="1"/>
</dbReference>
<dbReference type="Pfam" id="PF01031">
    <property type="entry name" value="Dynamin_M"/>
    <property type="match status" value="1"/>
</dbReference>
<dbReference type="GO" id="GO:0005525">
    <property type="term" value="F:GTP binding"/>
    <property type="evidence" value="ECO:0007669"/>
    <property type="project" value="UniProtKB-KW"/>
</dbReference>
<evidence type="ECO:0000256" key="5">
    <source>
        <dbReference type="ARBA" id="ARBA00022801"/>
    </source>
</evidence>
<dbReference type="PROSITE" id="PS51388">
    <property type="entry name" value="GED"/>
    <property type="match status" value="1"/>
</dbReference>
<dbReference type="InterPro" id="IPR022812">
    <property type="entry name" value="Dynamin"/>
</dbReference>
<evidence type="ECO:0000256" key="1">
    <source>
        <dbReference type="ARBA" id="ARBA00011980"/>
    </source>
</evidence>
<dbReference type="GO" id="GO:0005886">
    <property type="term" value="C:plasma membrane"/>
    <property type="evidence" value="ECO:0007669"/>
    <property type="project" value="TreeGrafter"/>
</dbReference>
<feature type="compositionally biased region" description="Polar residues" evidence="11">
    <location>
        <begin position="439"/>
        <end position="453"/>
    </location>
</feature>
<comment type="similarity">
    <text evidence="10">Belongs to the TRAFAC class dynamin-like GTPase superfamily. Dynamin/Fzo/YdjA family.</text>
</comment>
<dbReference type="PANTHER" id="PTHR11566">
    <property type="entry name" value="DYNAMIN"/>
    <property type="match status" value="1"/>
</dbReference>
<evidence type="ECO:0000256" key="7">
    <source>
        <dbReference type="ARBA" id="ARBA00023175"/>
    </source>
</evidence>
<dbReference type="PRINTS" id="PR00195">
    <property type="entry name" value="DYNAMIN"/>
</dbReference>
<protein>
    <recommendedName>
        <fullName evidence="1">dynamin GTPase</fullName>
        <ecNumber evidence="1">3.6.5.5</ecNumber>
    </recommendedName>
</protein>
<feature type="region of interest" description="Disordered" evidence="11">
    <location>
        <begin position="412"/>
        <end position="455"/>
    </location>
</feature>
<dbReference type="InterPro" id="IPR001401">
    <property type="entry name" value="Dynamin_GTPase"/>
</dbReference>
<comment type="caution">
    <text evidence="15">The sequence shown here is derived from an EMBL/GenBank/DDBJ whole genome shotgun (WGS) entry which is preliminary data.</text>
</comment>
<dbReference type="Proteomes" id="UP001175271">
    <property type="component" value="Unassembled WGS sequence"/>
</dbReference>
<dbReference type="GO" id="GO:0003924">
    <property type="term" value="F:GTPase activity"/>
    <property type="evidence" value="ECO:0007669"/>
    <property type="project" value="InterPro"/>
</dbReference>
<keyword evidence="9" id="KW-0862">Zinc</keyword>
<keyword evidence="2" id="KW-0254">Endocytosis</keyword>
<evidence type="ECO:0000259" key="13">
    <source>
        <dbReference type="PROSITE" id="PS51388"/>
    </source>
</evidence>
<evidence type="ECO:0000256" key="6">
    <source>
        <dbReference type="ARBA" id="ARBA00023134"/>
    </source>
</evidence>
<dbReference type="Pfam" id="PF00350">
    <property type="entry name" value="Dynamin_N"/>
    <property type="match status" value="1"/>
</dbReference>
<dbReference type="SMART" id="SM00053">
    <property type="entry name" value="DYNc"/>
    <property type="match status" value="1"/>
</dbReference>
<evidence type="ECO:0000256" key="9">
    <source>
        <dbReference type="PROSITE-ProRule" id="PRU00325"/>
    </source>
</evidence>
<dbReference type="InterPro" id="IPR007527">
    <property type="entry name" value="Znf_SWIM"/>
</dbReference>
<evidence type="ECO:0000256" key="8">
    <source>
        <dbReference type="ARBA" id="ARBA00048040"/>
    </source>
</evidence>
<dbReference type="EC" id="3.6.5.5" evidence="1"/>
<dbReference type="GO" id="GO:0005737">
    <property type="term" value="C:cytoplasm"/>
    <property type="evidence" value="ECO:0007669"/>
    <property type="project" value="TreeGrafter"/>
</dbReference>
<evidence type="ECO:0000259" key="12">
    <source>
        <dbReference type="PROSITE" id="PS50966"/>
    </source>
</evidence>
<evidence type="ECO:0000256" key="2">
    <source>
        <dbReference type="ARBA" id="ARBA00022583"/>
    </source>
</evidence>
<keyword evidence="7" id="KW-0505">Motor protein</keyword>
<dbReference type="EMBL" id="JAUCMV010000004">
    <property type="protein sequence ID" value="KAK0405473.1"/>
    <property type="molecule type" value="Genomic_DNA"/>
</dbReference>
<comment type="catalytic activity">
    <reaction evidence="8">
        <text>GTP + H2O = GDP + phosphate + H(+)</text>
        <dbReference type="Rhea" id="RHEA:19669"/>
        <dbReference type="ChEBI" id="CHEBI:15377"/>
        <dbReference type="ChEBI" id="CHEBI:15378"/>
        <dbReference type="ChEBI" id="CHEBI:37565"/>
        <dbReference type="ChEBI" id="CHEBI:43474"/>
        <dbReference type="ChEBI" id="CHEBI:58189"/>
        <dbReference type="EC" id="3.6.5.5"/>
    </reaction>
</comment>
<keyword evidence="9" id="KW-0863">Zinc-finger</keyword>
<accession>A0AA39HGL7</accession>
<dbReference type="GO" id="GO:0031623">
    <property type="term" value="P:receptor internalization"/>
    <property type="evidence" value="ECO:0007669"/>
    <property type="project" value="TreeGrafter"/>
</dbReference>
<keyword evidence="16" id="KW-1185">Reference proteome</keyword>
<dbReference type="GO" id="GO:0008270">
    <property type="term" value="F:zinc ion binding"/>
    <property type="evidence" value="ECO:0007669"/>
    <property type="project" value="UniProtKB-KW"/>
</dbReference>
<feature type="domain" description="SWIM-type" evidence="12">
    <location>
        <begin position="353"/>
        <end position="404"/>
    </location>
</feature>
<evidence type="ECO:0000259" key="14">
    <source>
        <dbReference type="PROSITE" id="PS51718"/>
    </source>
</evidence>
<keyword evidence="6 10" id="KW-0342">GTP-binding</keyword>
<dbReference type="InterPro" id="IPR027417">
    <property type="entry name" value="P-loop_NTPase"/>
</dbReference>
<evidence type="ECO:0000256" key="10">
    <source>
        <dbReference type="RuleBase" id="RU003932"/>
    </source>
</evidence>
<keyword evidence="9" id="KW-0479">Metal-binding</keyword>
<dbReference type="Gene3D" id="3.40.50.300">
    <property type="entry name" value="P-loop containing nucleotide triphosphate hydrolases"/>
    <property type="match status" value="1"/>
</dbReference>
<dbReference type="InterPro" id="IPR030381">
    <property type="entry name" value="G_DYNAMIN_dom"/>
</dbReference>
<dbReference type="InterPro" id="IPR020850">
    <property type="entry name" value="GED_dom"/>
</dbReference>
<organism evidence="15 16">
    <name type="scientific">Steinernema hermaphroditum</name>
    <dbReference type="NCBI Taxonomy" id="289476"/>
    <lineage>
        <taxon>Eukaryota</taxon>
        <taxon>Metazoa</taxon>
        <taxon>Ecdysozoa</taxon>
        <taxon>Nematoda</taxon>
        <taxon>Chromadorea</taxon>
        <taxon>Rhabditida</taxon>
        <taxon>Tylenchina</taxon>
        <taxon>Panagrolaimomorpha</taxon>
        <taxon>Strongyloidoidea</taxon>
        <taxon>Steinernematidae</taxon>
        <taxon>Steinernema</taxon>
    </lineage>
</organism>
<keyword evidence="4 10" id="KW-0547">Nucleotide-binding</keyword>
<sequence length="1232" mass="140631">MVMHYKCSHDQNVEIETLEFDSINGFESWKDNIRTAQTTEFVTRRGPKRAENGTLYQMYFCKRSGIKPEPAPTDVTTRMPRMSVRSGETCIAFASVKNDRQSGKISVTYTLFHTGHTPENDEHWMSMSEEEKDFLIGMLRDKRDLNYIINAIRERPSGRVRYLNKNDLLYYDRVYNPNRYRLAPSDLDSVALRVEGDRAVLFNFKRPHATNGEGFQLTIMTPDQVELLARYFRDNYIDNFEKWAPCHRVNEIANTNMGVERFHRTLKEVYLQNKQAKRLDEVIQAVLDCARDRSHRDVGQARGQTTGNHRVMQNHKNYKTAMNQYGPEFDLLHEVEAGHIYSVNSYSEPNRHYTVKFVGDCSCPSEAKCRACGVCFENYVCDCPSATEAGVACKHVHAVHTKFRYTGTPSRPTTPLLVSTPRPALTSTPSSMPRIYPNLTESSNTTQNGSQDSQQERVVGLLRRIQALTLSEIRTTTSNLDSDQLALLETTLTNFTNRVSPEPESAQMSLSEESVLRHAIPLVNEIQDFFARASKPINFDLPQIVVVGSQSAGKSSVLENFVGREFLPRGSGIVTRRPLILQLVRSKEEEFAEFIHRPGDRFKNFDDVRREIEEETERLTGKNKGISDVPINLKVYSPSVLDLTLVDLPGMIRIPVGDQPEDIEQHTKDMIMSFIENENSLILAVTPANTDIATSDAIKLARSVDPDGRRTIGVLSKLDLMDEGTDARDILENKTLPLKRGYIGVVNRSQKDIDGQKSLGEALKSERSFFKKHHAYRHMANRHGTPFLQKYLNEQLTHHIKIVLPVLRANIQESLVNLDAELKRFHEKPESAVSFNKLILSMSAKVKEEFEKTMGDVSTRLGTVEIKKQCIGHIIKNLFEKDFQKDTERNSEINEVEFRRTILTAIQNTNGLRAGFFTPAKAFETVIQWQVERLVAPCHDVVEKVFDELKETIRKLFKMMSQFPVMERFASKRSLDFLEENTKKAKSQIDLIIDLEKSYMETKHKNLQGPEFNKDDVLLDQNIASLEMGGRLYHDMRVIITRSECQVTAWAGFSVQLSSAVLGAVKGVNGYKRLELFPEGRRTVGTLNKIKLNLSEADSRKWFNAFVSAGFYFREEDPWVKNDGTIIEECVMSDSSVVSQVELVRQMVREYMEIVVKTLRSIVPKIVVAMIIDKQIEFFTTELPSELLAEGEKLHEEDPSVGAERQASMEQIKLCKNIMKVFEKIESIRSEC</sequence>
<keyword evidence="3" id="KW-0493">Microtubule</keyword>
<dbReference type="Gene3D" id="1.20.120.1240">
    <property type="entry name" value="Dynamin, middle domain"/>
    <property type="match status" value="1"/>
</dbReference>
<feature type="domain" description="GED" evidence="13">
    <location>
        <begin position="1141"/>
        <end position="1230"/>
    </location>
</feature>
<dbReference type="GO" id="GO:0005874">
    <property type="term" value="C:microtubule"/>
    <property type="evidence" value="ECO:0007669"/>
    <property type="project" value="UniProtKB-KW"/>
</dbReference>
<evidence type="ECO:0000256" key="3">
    <source>
        <dbReference type="ARBA" id="ARBA00022701"/>
    </source>
</evidence>
<gene>
    <name evidence="15" type="ORF">QR680_018014</name>
</gene>
<name>A0AA39HGL7_9BILA</name>